<evidence type="ECO:0000256" key="1">
    <source>
        <dbReference type="ARBA" id="ARBA00010364"/>
    </source>
</evidence>
<dbReference type="SMART" id="SM01152">
    <property type="entry name" value="DUF167"/>
    <property type="match status" value="1"/>
</dbReference>
<dbReference type="PANTHER" id="PTHR13420">
    <property type="entry name" value="UPF0235 PROTEIN C15ORF40"/>
    <property type="match status" value="1"/>
</dbReference>
<proteinExistence type="inferred from homology"/>
<organism evidence="3 4">
    <name type="scientific">Rubinisphaera brasiliensis (strain ATCC 49424 / DSM 5305 / JCM 21570 / IAM 15109 / NBRC 103401 / IFAM 1448)</name>
    <name type="common">Planctomyces brasiliensis</name>
    <dbReference type="NCBI Taxonomy" id="756272"/>
    <lineage>
        <taxon>Bacteria</taxon>
        <taxon>Pseudomonadati</taxon>
        <taxon>Planctomycetota</taxon>
        <taxon>Planctomycetia</taxon>
        <taxon>Planctomycetales</taxon>
        <taxon>Planctomycetaceae</taxon>
        <taxon>Rubinisphaera</taxon>
    </lineage>
</organism>
<dbReference type="RefSeq" id="WP_013628445.1">
    <property type="nucleotide sequence ID" value="NC_015174.1"/>
</dbReference>
<dbReference type="Pfam" id="PF02594">
    <property type="entry name" value="DUF167"/>
    <property type="match status" value="1"/>
</dbReference>
<comment type="similarity">
    <text evidence="1 2">Belongs to the UPF0235 family.</text>
</comment>
<sequence>MSEASGENAVAIEQTDENGVLLPLRVTPGAKRNAVGGVHDGALKVAVTQIAERGKANQQVLKILAKALGLKKSQLTLVSGETSRNKRIACRDVSAAELLQRISNLPANG</sequence>
<name>F0SJE5_RUBBR</name>
<evidence type="ECO:0000256" key="2">
    <source>
        <dbReference type="HAMAP-Rule" id="MF_00634"/>
    </source>
</evidence>
<protein>
    <recommendedName>
        <fullName evidence="2">UPF0235 protein Plabr_2117</fullName>
    </recommendedName>
</protein>
<dbReference type="InterPro" id="IPR003746">
    <property type="entry name" value="DUF167"/>
</dbReference>
<evidence type="ECO:0000313" key="4">
    <source>
        <dbReference type="Proteomes" id="UP000006860"/>
    </source>
</evidence>
<dbReference type="Proteomes" id="UP000006860">
    <property type="component" value="Chromosome"/>
</dbReference>
<dbReference type="SUPFAM" id="SSF69786">
    <property type="entry name" value="YggU-like"/>
    <property type="match status" value="1"/>
</dbReference>
<dbReference type="HAMAP" id="MF_00634">
    <property type="entry name" value="UPF0235"/>
    <property type="match status" value="1"/>
</dbReference>
<reference evidence="4" key="1">
    <citation type="submission" date="2011-02" db="EMBL/GenBank/DDBJ databases">
        <title>The complete genome of Planctomyces brasiliensis DSM 5305.</title>
        <authorList>
            <person name="Lucas S."/>
            <person name="Copeland A."/>
            <person name="Lapidus A."/>
            <person name="Bruce D."/>
            <person name="Goodwin L."/>
            <person name="Pitluck S."/>
            <person name="Kyrpides N."/>
            <person name="Mavromatis K."/>
            <person name="Pagani I."/>
            <person name="Ivanova N."/>
            <person name="Ovchinnikova G."/>
            <person name="Lu M."/>
            <person name="Detter J.C."/>
            <person name="Han C."/>
            <person name="Land M."/>
            <person name="Hauser L."/>
            <person name="Markowitz V."/>
            <person name="Cheng J.-F."/>
            <person name="Hugenholtz P."/>
            <person name="Woyke T."/>
            <person name="Wu D."/>
            <person name="Tindall B."/>
            <person name="Pomrenke H.G."/>
            <person name="Brambilla E."/>
            <person name="Klenk H.-P."/>
            <person name="Eisen J.A."/>
        </authorList>
    </citation>
    <scope>NUCLEOTIDE SEQUENCE [LARGE SCALE GENOMIC DNA]</scope>
    <source>
        <strain evidence="4">ATCC 49424 / DSM 5305 / JCM 21570 / IAM 15109 / NBRC 103401 / IFAM 1448</strain>
    </source>
</reference>
<keyword evidence="4" id="KW-1185">Reference proteome</keyword>
<dbReference type="Gene3D" id="3.30.1200.10">
    <property type="entry name" value="YggU-like"/>
    <property type="match status" value="1"/>
</dbReference>
<dbReference type="InterPro" id="IPR036591">
    <property type="entry name" value="YggU-like_sf"/>
</dbReference>
<dbReference type="EMBL" id="CP002546">
    <property type="protein sequence ID" value="ADY59720.1"/>
    <property type="molecule type" value="Genomic_DNA"/>
</dbReference>
<gene>
    <name evidence="3" type="ordered locus">Plabr_2117</name>
</gene>
<dbReference type="GO" id="GO:0005737">
    <property type="term" value="C:cytoplasm"/>
    <property type="evidence" value="ECO:0007669"/>
    <property type="project" value="TreeGrafter"/>
</dbReference>
<dbReference type="AlphaFoldDB" id="F0SJE5"/>
<evidence type="ECO:0000313" key="3">
    <source>
        <dbReference type="EMBL" id="ADY59720.1"/>
    </source>
</evidence>
<dbReference type="KEGG" id="pbs:Plabr_2117"/>
<dbReference type="PANTHER" id="PTHR13420:SF7">
    <property type="entry name" value="UPF0235 PROTEIN C15ORF40"/>
    <property type="match status" value="1"/>
</dbReference>
<accession>F0SJE5</accession>
<dbReference type="HOGENOM" id="CLU_130694_6_0_0"/>
<dbReference type="NCBIfam" id="TIGR00251">
    <property type="entry name" value="DUF167 family protein"/>
    <property type="match status" value="1"/>
</dbReference>
<dbReference type="eggNOG" id="COG1872">
    <property type="taxonomic scope" value="Bacteria"/>
</dbReference>